<sequence length="303" mass="34886">MKKILIQFVFIGSTLFLLPFFIVWVTGNLDVKLAYKLESRETGITEEQQVSLVETSRLIGILAKEVPSHYEMETLKAQGVICRTYLARRILGIETKGELTGYTEEEMKDLWGQDYASIYTTYKEAVEATGNEIILYNNEPIEAIYHRASGGFTRDAKEVYKLDIPYLVGVESSKDHVTKQVPLKKTEIIKLLEEKYPNILLEKNLETQIQIIEKDQAEYVKSLQIGNQIIEGEEFKNLLGLPSSCFKIFNQGEWLVFDVRGEGHGVGFSQNGANELAKEDKDYRELIRYYYTDVEIAQYNYKR</sequence>
<comment type="caution">
    <text evidence="1">The sequence shown here is derived from an EMBL/GenBank/DDBJ whole genome shotgun (WGS) entry which is preliminary data.</text>
</comment>
<dbReference type="EMBL" id="PEDL01000017">
    <property type="protein sequence ID" value="PHV69849.1"/>
    <property type="molecule type" value="Genomic_DNA"/>
</dbReference>
<reference evidence="1" key="1">
    <citation type="submission" date="2017-10" db="EMBL/GenBank/DDBJ databases">
        <title>Genome sequence of cellulolytic Lachnospiraceae bacterium XHS1971 isolated from hotspring sediment.</title>
        <authorList>
            <person name="Vasudevan G."/>
            <person name="Joshi A.J."/>
            <person name="Hivarkar S."/>
            <person name="Lanjekar V.B."/>
            <person name="Dhakephalkar P.K."/>
            <person name="Dagar S."/>
        </authorList>
    </citation>
    <scope>NUCLEOTIDE SEQUENCE</scope>
    <source>
        <strain evidence="1">XHS1971</strain>
    </source>
</reference>
<dbReference type="Proteomes" id="UP000224460">
    <property type="component" value="Unassembled WGS sequence"/>
</dbReference>
<accession>A0AC61D904</accession>
<evidence type="ECO:0000313" key="2">
    <source>
        <dbReference type="Proteomes" id="UP000224460"/>
    </source>
</evidence>
<gene>
    <name evidence="1" type="ORF">CS063_13500</name>
</gene>
<name>A0AC61D904_9FIRM</name>
<keyword evidence="2" id="KW-1185">Reference proteome</keyword>
<organism evidence="1 2">
    <name type="scientific">Sporanaerobium hydrogeniformans</name>
    <dbReference type="NCBI Taxonomy" id="3072179"/>
    <lineage>
        <taxon>Bacteria</taxon>
        <taxon>Bacillati</taxon>
        <taxon>Bacillota</taxon>
        <taxon>Clostridia</taxon>
        <taxon>Lachnospirales</taxon>
        <taxon>Lachnospiraceae</taxon>
        <taxon>Sporanaerobium</taxon>
    </lineage>
</organism>
<protein>
    <submittedName>
        <fullName evidence="1">Uncharacterized protein</fullName>
    </submittedName>
</protein>
<evidence type="ECO:0000313" key="1">
    <source>
        <dbReference type="EMBL" id="PHV69849.1"/>
    </source>
</evidence>
<proteinExistence type="predicted"/>